<proteinExistence type="predicted"/>
<name>X6MLI6_RETFI</name>
<evidence type="ECO:0000313" key="2">
    <source>
        <dbReference type="EMBL" id="ETO14312.1"/>
    </source>
</evidence>
<keyword evidence="1" id="KW-1133">Transmembrane helix</keyword>
<sequence>MEEEFNLGDFIAGNVVEICKNIVNAILADYGFQNNAIISTIWHVLGGAAEGSTRRQYPKDIKTWPKNITAVKDEYVEKLGNSLQIYVFMYCIHSVFFLYFVDEINHRQSGALKCQFSSSCGKPISFSYYAWLAQLTPEESKEYKTKYDLYTLVKPNSDLQKCPNDECGAYVEKNNSFPMRYVKKKKKIV</sequence>
<reference evidence="2 3" key="1">
    <citation type="journal article" date="2013" name="Curr. Biol.">
        <title>The Genome of the Foraminiferan Reticulomyxa filosa.</title>
        <authorList>
            <person name="Glockner G."/>
            <person name="Hulsmann N."/>
            <person name="Schleicher M."/>
            <person name="Noegel A.A."/>
            <person name="Eichinger L."/>
            <person name="Gallinger C."/>
            <person name="Pawlowski J."/>
            <person name="Sierra R."/>
            <person name="Euteneuer U."/>
            <person name="Pillet L."/>
            <person name="Moustafa A."/>
            <person name="Platzer M."/>
            <person name="Groth M."/>
            <person name="Szafranski K."/>
            <person name="Schliwa M."/>
        </authorList>
    </citation>
    <scope>NUCLEOTIDE SEQUENCE [LARGE SCALE GENOMIC DNA]</scope>
</reference>
<dbReference type="EMBL" id="ASPP01020099">
    <property type="protein sequence ID" value="ETO14312.1"/>
    <property type="molecule type" value="Genomic_DNA"/>
</dbReference>
<dbReference type="Proteomes" id="UP000023152">
    <property type="component" value="Unassembled WGS sequence"/>
</dbReference>
<evidence type="ECO:0000313" key="3">
    <source>
        <dbReference type="Proteomes" id="UP000023152"/>
    </source>
</evidence>
<gene>
    <name evidence="2" type="ORF">RFI_23056</name>
</gene>
<keyword evidence="3" id="KW-1185">Reference proteome</keyword>
<dbReference type="AlphaFoldDB" id="X6MLI6"/>
<keyword evidence="1" id="KW-0812">Transmembrane</keyword>
<feature type="transmembrane region" description="Helical" evidence="1">
    <location>
        <begin position="83"/>
        <end position="101"/>
    </location>
</feature>
<comment type="caution">
    <text evidence="2">The sequence shown here is derived from an EMBL/GenBank/DDBJ whole genome shotgun (WGS) entry which is preliminary data.</text>
</comment>
<protein>
    <submittedName>
        <fullName evidence="2">Uncharacterized protein</fullName>
    </submittedName>
</protein>
<accession>X6MLI6</accession>
<keyword evidence="1" id="KW-0472">Membrane</keyword>
<organism evidence="2 3">
    <name type="scientific">Reticulomyxa filosa</name>
    <dbReference type="NCBI Taxonomy" id="46433"/>
    <lineage>
        <taxon>Eukaryota</taxon>
        <taxon>Sar</taxon>
        <taxon>Rhizaria</taxon>
        <taxon>Retaria</taxon>
        <taxon>Foraminifera</taxon>
        <taxon>Monothalamids</taxon>
        <taxon>Reticulomyxidae</taxon>
        <taxon>Reticulomyxa</taxon>
    </lineage>
</organism>
<evidence type="ECO:0000256" key="1">
    <source>
        <dbReference type="SAM" id="Phobius"/>
    </source>
</evidence>